<sequence>MIKKGGGVALGVANSIRCKEIDFSKFSNNLSNQDEIVGIELDLFTGDTLAIISMYTSPKAQINSQLFEDIIKIFKNLIILQKIVEDHNLFVLNNEKPTFTRSNNILDLTICSSAMLKYFNDFKVLNHTISDHYPTLTTFGNLLPAREQKIAKKIDWNKFRTFLENDEIIECKLLRSADMDEAVTKLIKQIKSAIEKATNTFNLSTQAKYFMPIPQQLLELVRQKRKMRRIFNKSQLPEHKKALNRINYHLSKTLKKFKAEKIKNEFIELSKFNQNDTKHWRLINNLEKHEIINRTIPKLTINNRKIDCQKEIAEAFANNLANIFTELNPNRFEKTTVQESISFNRNEYISTSELTEAIKKIKNKNSTGFDNISNKFLKNLPFRTLLSIHSIFNASLKLGHIPDEWKKAKVVMTLKKGKPPDDPNSYRPISLLCCLGKLLEKIVNKKLQDWAELNKLLPDCQAGFRRGRSTQEQIFRIVQSICHGFNEKKLTGAIFFDLEKAFDITHHKGICKKLKDLGLNPTILRWIISFLSNRTFKVAINETLSSTKEIHCGVPQGSCLSPTLFIILFSDIAKNLPENIKVALFADDLCIWYSEKSIEKIESNLQTAINKIIEFCTFWGFKVNHSKTCYTTFTTAGKRKNYETKYKLTVKINDEEIPLDPKPAFLDLNQQNSQGPKTRQNRRKSKSSFLKIYKK</sequence>
<evidence type="ECO:0000313" key="4">
    <source>
        <dbReference type="Proteomes" id="UP000663879"/>
    </source>
</evidence>
<dbReference type="Proteomes" id="UP000663879">
    <property type="component" value="Unassembled WGS sequence"/>
</dbReference>
<name>A0A814M755_9BILA</name>
<dbReference type="Gene3D" id="3.60.10.10">
    <property type="entry name" value="Endonuclease/exonuclease/phosphatase"/>
    <property type="match status" value="1"/>
</dbReference>
<dbReference type="PROSITE" id="PS50878">
    <property type="entry name" value="RT_POL"/>
    <property type="match status" value="1"/>
</dbReference>
<dbReference type="InterPro" id="IPR052560">
    <property type="entry name" value="RdDP_mobile_element"/>
</dbReference>
<evidence type="ECO:0000256" key="1">
    <source>
        <dbReference type="SAM" id="MobiDB-lite"/>
    </source>
</evidence>
<dbReference type="InterPro" id="IPR043502">
    <property type="entry name" value="DNA/RNA_pol_sf"/>
</dbReference>
<dbReference type="EMBL" id="CAJNOC010006211">
    <property type="protein sequence ID" value="CAF1072701.1"/>
    <property type="molecule type" value="Genomic_DNA"/>
</dbReference>
<dbReference type="AlphaFoldDB" id="A0A814M755"/>
<feature type="region of interest" description="Disordered" evidence="1">
    <location>
        <begin position="664"/>
        <end position="695"/>
    </location>
</feature>
<comment type="caution">
    <text evidence="3">The sequence shown here is derived from an EMBL/GenBank/DDBJ whole genome shotgun (WGS) entry which is preliminary data.</text>
</comment>
<organism evidence="3 4">
    <name type="scientific">Brachionus calyciflorus</name>
    <dbReference type="NCBI Taxonomy" id="104777"/>
    <lineage>
        <taxon>Eukaryota</taxon>
        <taxon>Metazoa</taxon>
        <taxon>Spiralia</taxon>
        <taxon>Gnathifera</taxon>
        <taxon>Rotifera</taxon>
        <taxon>Eurotatoria</taxon>
        <taxon>Monogononta</taxon>
        <taxon>Pseudotrocha</taxon>
        <taxon>Ploima</taxon>
        <taxon>Brachionidae</taxon>
        <taxon>Brachionus</taxon>
    </lineage>
</organism>
<dbReference type="OrthoDB" id="410155at2759"/>
<dbReference type="InterPro" id="IPR000477">
    <property type="entry name" value="RT_dom"/>
</dbReference>
<dbReference type="CDD" id="cd01650">
    <property type="entry name" value="RT_nLTR_like"/>
    <property type="match status" value="1"/>
</dbReference>
<dbReference type="InterPro" id="IPR036691">
    <property type="entry name" value="Endo/exonu/phosph_ase_sf"/>
</dbReference>
<dbReference type="SUPFAM" id="SSF56219">
    <property type="entry name" value="DNase I-like"/>
    <property type="match status" value="1"/>
</dbReference>
<feature type="compositionally biased region" description="Polar residues" evidence="1">
    <location>
        <begin position="668"/>
        <end position="678"/>
    </location>
</feature>
<dbReference type="Pfam" id="PF00078">
    <property type="entry name" value="RVT_1"/>
    <property type="match status" value="1"/>
</dbReference>
<accession>A0A814M755</accession>
<proteinExistence type="predicted"/>
<keyword evidence="4" id="KW-1185">Reference proteome</keyword>
<protein>
    <recommendedName>
        <fullName evidence="2">Reverse transcriptase domain-containing protein</fullName>
    </recommendedName>
</protein>
<gene>
    <name evidence="3" type="ORF">OXX778_LOCUS19807</name>
</gene>
<feature type="compositionally biased region" description="Basic residues" evidence="1">
    <location>
        <begin position="679"/>
        <end position="695"/>
    </location>
</feature>
<dbReference type="PANTHER" id="PTHR36688">
    <property type="entry name" value="ENDO/EXONUCLEASE/PHOSPHATASE DOMAIN-CONTAINING PROTEIN"/>
    <property type="match status" value="1"/>
</dbReference>
<evidence type="ECO:0000313" key="3">
    <source>
        <dbReference type="EMBL" id="CAF1072701.1"/>
    </source>
</evidence>
<dbReference type="PANTHER" id="PTHR36688:SF2">
    <property type="entry name" value="ENDONUCLEASE_EXONUCLEASE_PHOSPHATASE DOMAIN-CONTAINING PROTEIN"/>
    <property type="match status" value="1"/>
</dbReference>
<feature type="domain" description="Reverse transcriptase" evidence="2">
    <location>
        <begin position="394"/>
        <end position="650"/>
    </location>
</feature>
<evidence type="ECO:0000259" key="2">
    <source>
        <dbReference type="PROSITE" id="PS50878"/>
    </source>
</evidence>
<dbReference type="SUPFAM" id="SSF56672">
    <property type="entry name" value="DNA/RNA polymerases"/>
    <property type="match status" value="1"/>
</dbReference>
<reference evidence="3" key="1">
    <citation type="submission" date="2021-02" db="EMBL/GenBank/DDBJ databases">
        <authorList>
            <person name="Nowell W R."/>
        </authorList>
    </citation>
    <scope>NUCLEOTIDE SEQUENCE</scope>
    <source>
        <strain evidence="3">Ploen Becks lab</strain>
    </source>
</reference>